<protein>
    <submittedName>
        <fullName evidence="2">Uncharacterized protein</fullName>
    </submittedName>
</protein>
<reference evidence="2" key="1">
    <citation type="submission" date="2011-01" db="EMBL/GenBank/DDBJ databases">
        <title>The Genome Sequence of Nematocida parisii strain ERTm3.</title>
        <authorList>
            <consortium name="The Broad Institute Genome Sequencing Platform"/>
            <consortium name="The Broad Institute Genome Sequencing Center for Infectious Disease"/>
            <person name="Cuomo C."/>
            <person name="Troemel E."/>
            <person name="Young S.K."/>
            <person name="Zeng Q."/>
            <person name="Gargeya S."/>
            <person name="Fitzgerald M."/>
            <person name="Haas B."/>
            <person name="Abouelleil A."/>
            <person name="Alvarado L."/>
            <person name="Arachchi H.M."/>
            <person name="Berlin A."/>
            <person name="Chapman S.B."/>
            <person name="Gearin G."/>
            <person name="Goldberg J."/>
            <person name="Griggs A."/>
            <person name="Gujja S."/>
            <person name="Hansen M."/>
            <person name="Heiman D."/>
            <person name="Howarth C."/>
            <person name="Larimer J."/>
            <person name="Lui A."/>
            <person name="MacDonald P.J.P."/>
            <person name="McCowen C."/>
            <person name="Montmayeur A."/>
            <person name="Murphy C."/>
            <person name="Neiman D."/>
            <person name="Pearson M."/>
            <person name="Priest M."/>
            <person name="Roberts A."/>
            <person name="Saif S."/>
            <person name="Shea T."/>
            <person name="Sisk P."/>
            <person name="Stolte C."/>
            <person name="Sykes S."/>
            <person name="Wortman J."/>
            <person name="Nusbaum C."/>
            <person name="Birren B."/>
        </authorList>
    </citation>
    <scope>NUCLEOTIDE SEQUENCE</scope>
    <source>
        <strain evidence="2">ERTm3</strain>
    </source>
</reference>
<evidence type="ECO:0000313" key="3">
    <source>
        <dbReference type="Proteomes" id="UP000002872"/>
    </source>
</evidence>
<organism evidence="2 3">
    <name type="scientific">Nematocida parisii (strain ERTm3)</name>
    <name type="common">Nematode killer fungus</name>
    <dbReference type="NCBI Taxonomy" id="935791"/>
    <lineage>
        <taxon>Eukaryota</taxon>
        <taxon>Fungi</taxon>
        <taxon>Fungi incertae sedis</taxon>
        <taxon>Microsporidia</taxon>
        <taxon>Nematocida</taxon>
    </lineage>
</organism>
<dbReference type="VEuPathDB" id="MicrosporidiaDB:NEQG_00046"/>
<proteinExistence type="predicted"/>
<dbReference type="OMA" id="SMIVTFD"/>
<dbReference type="OrthoDB" id="2194972at2759"/>
<gene>
    <name evidence="2" type="ORF">NEQG_00046</name>
</gene>
<feature type="region of interest" description="Disordered" evidence="1">
    <location>
        <begin position="61"/>
        <end position="132"/>
    </location>
</feature>
<sequence length="181" mass="21791">MEQFVVDDLLIKLMAKRKEVMHNLYSEYSQKIEVFLSNNLEVHGISINAYLESIDRKNKELQEKKERELQEIREKKEREERERKEREERERKEQEEKEKMKKALQEKKEKDMGKKRKNDKSTDASSKRRRSMIVTFDDMSFSFGKDELEQLSGQDKSVDPEVKNILVKMNDLFKQLGKTKK</sequence>
<dbReference type="HOGENOM" id="CLU_127792_0_0_1"/>
<dbReference type="Proteomes" id="UP000002872">
    <property type="component" value="Unassembled WGS sequence"/>
</dbReference>
<dbReference type="EMBL" id="GL870876">
    <property type="protein sequence ID" value="EIJ89276.1"/>
    <property type="molecule type" value="Genomic_DNA"/>
</dbReference>
<keyword evidence="3" id="KW-1185">Reference proteome</keyword>
<dbReference type="AlphaFoldDB" id="I3EJ79"/>
<feature type="compositionally biased region" description="Basic and acidic residues" evidence="1">
    <location>
        <begin position="61"/>
        <end position="112"/>
    </location>
</feature>
<dbReference type="STRING" id="935791.I3EJ79"/>
<name>I3EJ79_NEMP3</name>
<dbReference type="InParanoid" id="I3EJ79"/>
<evidence type="ECO:0000313" key="2">
    <source>
        <dbReference type="EMBL" id="EIJ89276.1"/>
    </source>
</evidence>
<evidence type="ECO:0000256" key="1">
    <source>
        <dbReference type="SAM" id="MobiDB-lite"/>
    </source>
</evidence>
<accession>I3EJ79</accession>